<dbReference type="PANTHER" id="PTHR11851">
    <property type="entry name" value="METALLOPROTEASE"/>
    <property type="match status" value="1"/>
</dbReference>
<dbReference type="Pfam" id="PF05193">
    <property type="entry name" value="Peptidase_M16_C"/>
    <property type="match status" value="2"/>
</dbReference>
<keyword evidence="8" id="KW-1185">Reference proteome</keyword>
<feature type="domain" description="Peptidase M16 C-terminal" evidence="6">
    <location>
        <begin position="676"/>
        <end position="854"/>
    </location>
</feature>
<keyword evidence="4" id="KW-0732">Signal</keyword>
<evidence type="ECO:0000256" key="2">
    <source>
        <dbReference type="ARBA" id="ARBA00007261"/>
    </source>
</evidence>
<dbReference type="EMBL" id="BSOG01000001">
    <property type="protein sequence ID" value="GLR11970.1"/>
    <property type="molecule type" value="Genomic_DNA"/>
</dbReference>
<feature type="signal peptide" evidence="4">
    <location>
        <begin position="1"/>
        <end position="22"/>
    </location>
</feature>
<organism evidence="7 8">
    <name type="scientific">Chitinimonas prasina</name>
    <dbReference type="NCBI Taxonomy" id="1434937"/>
    <lineage>
        <taxon>Bacteria</taxon>
        <taxon>Pseudomonadati</taxon>
        <taxon>Pseudomonadota</taxon>
        <taxon>Betaproteobacteria</taxon>
        <taxon>Neisseriales</taxon>
        <taxon>Chitinibacteraceae</taxon>
        <taxon>Chitinimonas</taxon>
    </lineage>
</organism>
<dbReference type="InterPro" id="IPR011249">
    <property type="entry name" value="Metalloenz_LuxS/M16"/>
</dbReference>
<evidence type="ECO:0000256" key="4">
    <source>
        <dbReference type="SAM" id="SignalP"/>
    </source>
</evidence>
<evidence type="ECO:0000259" key="6">
    <source>
        <dbReference type="Pfam" id="PF05193"/>
    </source>
</evidence>
<evidence type="ECO:0000313" key="8">
    <source>
        <dbReference type="Proteomes" id="UP001156706"/>
    </source>
</evidence>
<dbReference type="PANTHER" id="PTHR11851:SF49">
    <property type="entry name" value="MITOCHONDRIAL-PROCESSING PEPTIDASE SUBUNIT ALPHA"/>
    <property type="match status" value="1"/>
</dbReference>
<proteinExistence type="inferred from homology"/>
<dbReference type="PROSITE" id="PS00143">
    <property type="entry name" value="INSULINASE"/>
    <property type="match status" value="1"/>
</dbReference>
<sequence length="944" mass="102753">MRFTPLSLALALSLGFALPTAAADAPAAPPAGTPAAQAPAAAPTKLSSVEGITEYRLANGLRVLLAPDASKPTTTVNITYLVGSRHENYGETGMAHLLEHLVFKGTPSLPGKSIVENFAKRGMRYNGTTWYDRTNYYETFAASEDNLDWALKMEADRMVNSFIARSDLESEFSVVRNEMESGENNPTRILMQQMAASAYQWHNYGKSTIGARTDVENVKIENLQAFYRNYYQPDNATLTVTGKFDEAKTLAKIAQHFGSIPKPARKLQDTYTLDPQQDGARELTITRVGDTQIVAALYHMAPGAHPDAAAMSLLAQIMGDTPTGRLHKALVEKKKVAGVWAYPFSLKEPGYTLFVADLNKTQSREEARKIILAELENVAKQPITEAELKRAKTALLNGYEKAMSDPVAFGVALSEEIAKGDWRLFFLQRDQIEAATVADVQRVAENYLRESNRTLGQFVPTDKPQRAAIPGAPDVQKLVEGYKGKAAMAEGESFDPSPANIESRTTRLTLGNGMQVALLPKKTRGNTVNGSITLRMGDEKSLFGQSTNAELAGAMLQRGAGKLSRQELADKLEELKAKLSVSASATQVRVGFETRRDKLPELLAVIRDVLRSPTFPAAEFESLRTESITGLEEQMRQPEAVAQKAVEKHGNNYPKGDVRASMSFDEAIASYKAAKLADAKAFYSRFYGAQNGQLALVGDFDKAEAEAQLKQLFGDWKAKAAYQRVEMPFVVTKPAALTLETPDKANAAYIASLPLKLADTSPDLQALQLATRVLGGGALKNRLMDRLRQKEGISYGAGSWLSVPSLDDDASLGMYAIYAPQNLDKLKNGVAEEIAKLVKEGVTEQELSDAKSGLLQEATMGRTQDARLAGALAGQLYLKRTMAFTADAEAKLKATTLEQVNAAIKRYVDPEKLVQAWAGDFANAAKKAAEAKKAEEQKKTASAQ</sequence>
<evidence type="ECO:0000313" key="7">
    <source>
        <dbReference type="EMBL" id="GLR11970.1"/>
    </source>
</evidence>
<accession>A0ABQ5YAJ4</accession>
<reference evidence="8" key="1">
    <citation type="journal article" date="2019" name="Int. J. Syst. Evol. Microbiol.">
        <title>The Global Catalogue of Microorganisms (GCM) 10K type strain sequencing project: providing services to taxonomists for standard genome sequencing and annotation.</title>
        <authorList>
            <consortium name="The Broad Institute Genomics Platform"/>
            <consortium name="The Broad Institute Genome Sequencing Center for Infectious Disease"/>
            <person name="Wu L."/>
            <person name="Ma J."/>
        </authorList>
    </citation>
    <scope>NUCLEOTIDE SEQUENCE [LARGE SCALE GENOMIC DNA]</scope>
    <source>
        <strain evidence="8">NBRC 110044</strain>
    </source>
</reference>
<dbReference type="RefSeq" id="WP_284195112.1">
    <property type="nucleotide sequence ID" value="NZ_BSOG01000001.1"/>
</dbReference>
<dbReference type="Proteomes" id="UP001156706">
    <property type="component" value="Unassembled WGS sequence"/>
</dbReference>
<dbReference type="InterPro" id="IPR001431">
    <property type="entry name" value="Pept_M16_Zn_BS"/>
</dbReference>
<gene>
    <name evidence="7" type="ORF">GCM10007907_07600</name>
</gene>
<dbReference type="InterPro" id="IPR050361">
    <property type="entry name" value="MPP/UQCRC_Complex"/>
</dbReference>
<feature type="domain" description="Peptidase M16 C-terminal" evidence="6">
    <location>
        <begin position="218"/>
        <end position="395"/>
    </location>
</feature>
<feature type="domain" description="Peptidase M16 N-terminal" evidence="5">
    <location>
        <begin position="555"/>
        <end position="650"/>
    </location>
</feature>
<name>A0ABQ5YAJ4_9NEIS</name>
<dbReference type="InterPro" id="IPR011765">
    <property type="entry name" value="Pept_M16_N"/>
</dbReference>
<comment type="caution">
    <text evidence="7">The sequence shown here is derived from an EMBL/GenBank/DDBJ whole genome shotgun (WGS) entry which is preliminary data.</text>
</comment>
<dbReference type="Gene3D" id="3.30.830.10">
    <property type="entry name" value="Metalloenzyme, LuxS/M16 peptidase-like"/>
    <property type="match status" value="4"/>
</dbReference>
<comment type="similarity">
    <text evidence="2 3">Belongs to the peptidase M16 family.</text>
</comment>
<evidence type="ECO:0000256" key="1">
    <source>
        <dbReference type="ARBA" id="ARBA00001947"/>
    </source>
</evidence>
<dbReference type="SUPFAM" id="SSF63411">
    <property type="entry name" value="LuxS/MPP-like metallohydrolase"/>
    <property type="match status" value="4"/>
</dbReference>
<protein>
    <submittedName>
        <fullName evidence="7">Peptidase M16</fullName>
    </submittedName>
</protein>
<evidence type="ECO:0000259" key="5">
    <source>
        <dbReference type="Pfam" id="PF00675"/>
    </source>
</evidence>
<comment type="cofactor">
    <cofactor evidence="1">
        <name>Zn(2+)</name>
        <dbReference type="ChEBI" id="CHEBI:29105"/>
    </cofactor>
</comment>
<evidence type="ECO:0000256" key="3">
    <source>
        <dbReference type="RuleBase" id="RU004447"/>
    </source>
</evidence>
<feature type="domain" description="Peptidase M16 N-terminal" evidence="5">
    <location>
        <begin position="62"/>
        <end position="211"/>
    </location>
</feature>
<dbReference type="Pfam" id="PF00675">
    <property type="entry name" value="Peptidase_M16"/>
    <property type="match status" value="2"/>
</dbReference>
<dbReference type="InterPro" id="IPR007863">
    <property type="entry name" value="Peptidase_M16_C"/>
</dbReference>
<feature type="chain" id="PRO_5045949977" evidence="4">
    <location>
        <begin position="23"/>
        <end position="944"/>
    </location>
</feature>